<dbReference type="Proteomes" id="UP000018936">
    <property type="component" value="Unassembled WGS sequence"/>
</dbReference>
<accession>V8NBQ2</accession>
<evidence type="ECO:0000259" key="1">
    <source>
        <dbReference type="Pfam" id="PF24495"/>
    </source>
</evidence>
<organism evidence="2 3">
    <name type="scientific">Ophiophagus hannah</name>
    <name type="common">King cobra</name>
    <name type="synonym">Naja hannah</name>
    <dbReference type="NCBI Taxonomy" id="8665"/>
    <lineage>
        <taxon>Eukaryota</taxon>
        <taxon>Metazoa</taxon>
        <taxon>Chordata</taxon>
        <taxon>Craniata</taxon>
        <taxon>Vertebrata</taxon>
        <taxon>Euteleostomi</taxon>
        <taxon>Lepidosauria</taxon>
        <taxon>Squamata</taxon>
        <taxon>Bifurcata</taxon>
        <taxon>Unidentata</taxon>
        <taxon>Episquamata</taxon>
        <taxon>Toxicofera</taxon>
        <taxon>Serpentes</taxon>
        <taxon>Colubroidea</taxon>
        <taxon>Elapidae</taxon>
        <taxon>Elapinae</taxon>
        <taxon>Ophiophagus</taxon>
    </lineage>
</organism>
<dbReference type="InterPro" id="IPR056311">
    <property type="entry name" value="TMEM131_Ig_2"/>
</dbReference>
<dbReference type="EMBL" id="AZIM01005298">
    <property type="protein sequence ID" value="ETE59709.1"/>
    <property type="molecule type" value="Genomic_DNA"/>
</dbReference>
<keyword evidence="3" id="KW-1185">Reference proteome</keyword>
<proteinExistence type="predicted"/>
<feature type="non-terminal residue" evidence="2">
    <location>
        <position position="71"/>
    </location>
</feature>
<name>V8NBQ2_OPHHA</name>
<sequence length="71" mass="7866">FFLFQKIIPGGNTSFDVVFLARVVGNVENTLFINTSNHGVFTYQVVEMYSSGGDLHLELPTGQQGGTKKLW</sequence>
<dbReference type="GO" id="GO:0016020">
    <property type="term" value="C:membrane"/>
    <property type="evidence" value="ECO:0007669"/>
    <property type="project" value="TreeGrafter"/>
</dbReference>
<reference evidence="2 3" key="1">
    <citation type="journal article" date="2013" name="Proc. Natl. Acad. Sci. U.S.A.">
        <title>The king cobra genome reveals dynamic gene evolution and adaptation in the snake venom system.</title>
        <authorList>
            <person name="Vonk F.J."/>
            <person name="Casewell N.R."/>
            <person name="Henkel C.V."/>
            <person name="Heimberg A.M."/>
            <person name="Jansen H.J."/>
            <person name="McCleary R.J."/>
            <person name="Kerkkamp H.M."/>
            <person name="Vos R.A."/>
            <person name="Guerreiro I."/>
            <person name="Calvete J.J."/>
            <person name="Wuster W."/>
            <person name="Woods A.E."/>
            <person name="Logan J.M."/>
            <person name="Harrison R.A."/>
            <person name="Castoe T.A."/>
            <person name="de Koning A.P."/>
            <person name="Pollock D.D."/>
            <person name="Yandell M."/>
            <person name="Calderon D."/>
            <person name="Renjifo C."/>
            <person name="Currier R.B."/>
            <person name="Salgado D."/>
            <person name="Pla D."/>
            <person name="Sanz L."/>
            <person name="Hyder A.S."/>
            <person name="Ribeiro J.M."/>
            <person name="Arntzen J.W."/>
            <person name="van den Thillart G.E."/>
            <person name="Boetzer M."/>
            <person name="Pirovano W."/>
            <person name="Dirks R.P."/>
            <person name="Spaink H.P."/>
            <person name="Duboule D."/>
            <person name="McGlinn E."/>
            <person name="Kini R.M."/>
            <person name="Richardson M.K."/>
        </authorList>
    </citation>
    <scope>NUCLEOTIDE SEQUENCE</scope>
    <source>
        <tissue evidence="2">Blood</tissue>
    </source>
</reference>
<protein>
    <submittedName>
        <fullName evidence="2">Transmembrane protein</fullName>
    </submittedName>
</protein>
<keyword evidence="2" id="KW-0812">Transmembrane</keyword>
<dbReference type="PANTHER" id="PTHR22050:SF1">
    <property type="entry name" value="TRANSMEMBRANE PROTEIN 131"/>
    <property type="match status" value="1"/>
</dbReference>
<gene>
    <name evidence="2" type="primary">Tmem131</name>
    <name evidence="2" type="ORF">L345_14558</name>
</gene>
<dbReference type="AlphaFoldDB" id="V8NBQ2"/>
<feature type="non-terminal residue" evidence="2">
    <location>
        <position position="1"/>
    </location>
</feature>
<dbReference type="InterPro" id="IPR039877">
    <property type="entry name" value="TMEM131-like"/>
</dbReference>
<feature type="domain" description="TMEM131 second Ig-like" evidence="1">
    <location>
        <begin position="21"/>
        <end position="70"/>
    </location>
</feature>
<evidence type="ECO:0000313" key="3">
    <source>
        <dbReference type="Proteomes" id="UP000018936"/>
    </source>
</evidence>
<keyword evidence="2" id="KW-0472">Membrane</keyword>
<comment type="caution">
    <text evidence="2">The sequence shown here is derived from an EMBL/GenBank/DDBJ whole genome shotgun (WGS) entry which is preliminary data.</text>
</comment>
<evidence type="ECO:0000313" key="2">
    <source>
        <dbReference type="EMBL" id="ETE59709.1"/>
    </source>
</evidence>
<dbReference type="PANTHER" id="PTHR22050">
    <property type="entry name" value="RW1 PROTEIN HOMOLOG"/>
    <property type="match status" value="1"/>
</dbReference>
<dbReference type="OrthoDB" id="168404at2759"/>
<dbReference type="Pfam" id="PF24495">
    <property type="entry name" value="Ig_TMEM131_2"/>
    <property type="match status" value="1"/>
</dbReference>